<gene>
    <name evidence="1" type="ORF">F383_33536</name>
</gene>
<dbReference type="EMBL" id="JRRC01459289">
    <property type="protein sequence ID" value="KHG06747.1"/>
    <property type="molecule type" value="Genomic_DNA"/>
</dbReference>
<dbReference type="AlphaFoldDB" id="A0A0B0N2D3"/>
<dbReference type="Proteomes" id="UP000032142">
    <property type="component" value="Unassembled WGS sequence"/>
</dbReference>
<evidence type="ECO:0000313" key="1">
    <source>
        <dbReference type="EMBL" id="KHG06747.1"/>
    </source>
</evidence>
<name>A0A0B0N2D3_GOSAR</name>
<comment type="caution">
    <text evidence="1">The sequence shown here is derived from an EMBL/GenBank/DDBJ whole genome shotgun (WGS) entry which is preliminary data.</text>
</comment>
<evidence type="ECO:0000313" key="2">
    <source>
        <dbReference type="Proteomes" id="UP000032142"/>
    </source>
</evidence>
<sequence length="65" mass="7563">MKLVSSTRQENHVRPCQDMALINYYKAKIPCKTMPRHGNGKFIRQGYHVIPCQDMEMVSIKGKVR</sequence>
<protein>
    <submittedName>
        <fullName evidence="1">Uncharacterized protein</fullName>
    </submittedName>
</protein>
<proteinExistence type="predicted"/>
<keyword evidence="2" id="KW-1185">Reference proteome</keyword>
<accession>A0A0B0N2D3</accession>
<organism evidence="1 2">
    <name type="scientific">Gossypium arboreum</name>
    <name type="common">Tree cotton</name>
    <name type="synonym">Gossypium nanking</name>
    <dbReference type="NCBI Taxonomy" id="29729"/>
    <lineage>
        <taxon>Eukaryota</taxon>
        <taxon>Viridiplantae</taxon>
        <taxon>Streptophyta</taxon>
        <taxon>Embryophyta</taxon>
        <taxon>Tracheophyta</taxon>
        <taxon>Spermatophyta</taxon>
        <taxon>Magnoliopsida</taxon>
        <taxon>eudicotyledons</taxon>
        <taxon>Gunneridae</taxon>
        <taxon>Pentapetalae</taxon>
        <taxon>rosids</taxon>
        <taxon>malvids</taxon>
        <taxon>Malvales</taxon>
        <taxon>Malvaceae</taxon>
        <taxon>Malvoideae</taxon>
        <taxon>Gossypium</taxon>
    </lineage>
</organism>
<reference evidence="2" key="1">
    <citation type="submission" date="2014-09" db="EMBL/GenBank/DDBJ databases">
        <authorList>
            <person name="Mudge J."/>
            <person name="Ramaraj T."/>
            <person name="Lindquist I.E."/>
            <person name="Bharti A.K."/>
            <person name="Sundararajan A."/>
            <person name="Cameron C.T."/>
            <person name="Woodward J.E."/>
            <person name="May G.D."/>
            <person name="Brubaker C."/>
            <person name="Broadhvest J."/>
            <person name="Wilkins T.A."/>
        </authorList>
    </citation>
    <scope>NUCLEOTIDE SEQUENCE</scope>
    <source>
        <strain evidence="2">cv. AKA8401</strain>
    </source>
</reference>